<evidence type="ECO:0000256" key="1">
    <source>
        <dbReference type="SAM" id="Phobius"/>
    </source>
</evidence>
<sequence length="164" mass="18428">MARASVSRFVDELSKLNNEVLDDNIKYNISRLTDSFNELKILDNKTRDLLTDSDYDIVECEKYATKAELAICRGETSLNGRLSKSPNNVSPNFNVPCLNDGASELKTSTVNLPAIKLMRTDIVRMVVYSPKKGGRVVYFSFSMLAYEFPGITFLSIFGYFGEPL</sequence>
<evidence type="ECO:0000313" key="2">
    <source>
        <dbReference type="EMBL" id="GBN33305.1"/>
    </source>
</evidence>
<gene>
    <name evidence="2" type="ORF">AVEN_267686_1</name>
</gene>
<organism evidence="2 3">
    <name type="scientific">Araneus ventricosus</name>
    <name type="common">Orbweaver spider</name>
    <name type="synonym">Epeira ventricosa</name>
    <dbReference type="NCBI Taxonomy" id="182803"/>
    <lineage>
        <taxon>Eukaryota</taxon>
        <taxon>Metazoa</taxon>
        <taxon>Ecdysozoa</taxon>
        <taxon>Arthropoda</taxon>
        <taxon>Chelicerata</taxon>
        <taxon>Arachnida</taxon>
        <taxon>Araneae</taxon>
        <taxon>Araneomorphae</taxon>
        <taxon>Entelegynae</taxon>
        <taxon>Araneoidea</taxon>
        <taxon>Araneidae</taxon>
        <taxon>Araneus</taxon>
    </lineage>
</organism>
<keyword evidence="1" id="KW-0472">Membrane</keyword>
<dbReference type="Proteomes" id="UP000499080">
    <property type="component" value="Unassembled WGS sequence"/>
</dbReference>
<comment type="caution">
    <text evidence="2">The sequence shown here is derived from an EMBL/GenBank/DDBJ whole genome shotgun (WGS) entry which is preliminary data.</text>
</comment>
<proteinExistence type="predicted"/>
<evidence type="ECO:0000313" key="3">
    <source>
        <dbReference type="Proteomes" id="UP000499080"/>
    </source>
</evidence>
<reference evidence="2 3" key="1">
    <citation type="journal article" date="2019" name="Sci. Rep.">
        <title>Orb-weaving spider Araneus ventricosus genome elucidates the spidroin gene catalogue.</title>
        <authorList>
            <person name="Kono N."/>
            <person name="Nakamura H."/>
            <person name="Ohtoshi R."/>
            <person name="Moran D.A.P."/>
            <person name="Shinohara A."/>
            <person name="Yoshida Y."/>
            <person name="Fujiwara M."/>
            <person name="Mori M."/>
            <person name="Tomita M."/>
            <person name="Arakawa K."/>
        </authorList>
    </citation>
    <scope>NUCLEOTIDE SEQUENCE [LARGE SCALE GENOMIC DNA]</scope>
</reference>
<dbReference type="AlphaFoldDB" id="A0A4Y2N1U1"/>
<dbReference type="EMBL" id="BGPR01008360">
    <property type="protein sequence ID" value="GBN33305.1"/>
    <property type="molecule type" value="Genomic_DNA"/>
</dbReference>
<protein>
    <submittedName>
        <fullName evidence="2">Uncharacterized protein</fullName>
    </submittedName>
</protein>
<keyword evidence="1" id="KW-1133">Transmembrane helix</keyword>
<name>A0A4Y2N1U1_ARAVE</name>
<accession>A0A4Y2N1U1</accession>
<feature type="transmembrane region" description="Helical" evidence="1">
    <location>
        <begin position="136"/>
        <end position="160"/>
    </location>
</feature>
<keyword evidence="3" id="KW-1185">Reference proteome</keyword>
<keyword evidence="1" id="KW-0812">Transmembrane</keyword>